<dbReference type="EMBL" id="OU892290">
    <property type="protein sequence ID" value="CAG9763645.1"/>
    <property type="molecule type" value="Genomic_DNA"/>
</dbReference>
<dbReference type="AlphaFoldDB" id="A0A9N9MJL8"/>
<reference evidence="1" key="1">
    <citation type="submission" date="2022-01" db="EMBL/GenBank/DDBJ databases">
        <authorList>
            <person name="King R."/>
        </authorList>
    </citation>
    <scope>NUCLEOTIDE SEQUENCE</scope>
</reference>
<name>A0A9N9MJL8_9CUCU</name>
<evidence type="ECO:0000313" key="1">
    <source>
        <dbReference type="EMBL" id="CAG9763645.1"/>
    </source>
</evidence>
<evidence type="ECO:0008006" key="3">
    <source>
        <dbReference type="Google" id="ProtNLM"/>
    </source>
</evidence>
<protein>
    <recommendedName>
        <fullName evidence="3">Gag-like protein</fullName>
    </recommendedName>
</protein>
<sequence>MMEKDEASAKMLNKTIKELSGNINTRMSGIPKSANETIYIRGMDSITTKEEVLQAIEGITGTLKDPNYRLSEIRPQQNGTQAITLTIDKELAEKLYATKYLRIGVVRCSMEKRHYVERCPKCWSHDHSTDKCQGPDRTSACFRCGGTGHQKYMWSVRPMLLADLRKHSNLD</sequence>
<dbReference type="OrthoDB" id="6777962at2759"/>
<accession>A0A9N9MJL8</accession>
<dbReference type="Proteomes" id="UP001152799">
    <property type="component" value="Chromosome 14"/>
</dbReference>
<gene>
    <name evidence="1" type="ORF">CEUTPL_LOCUS4303</name>
</gene>
<evidence type="ECO:0000313" key="2">
    <source>
        <dbReference type="Proteomes" id="UP001152799"/>
    </source>
</evidence>
<proteinExistence type="predicted"/>
<keyword evidence="2" id="KW-1185">Reference proteome</keyword>
<dbReference type="Gene3D" id="4.10.60.10">
    <property type="entry name" value="Zinc finger, CCHC-type"/>
    <property type="match status" value="1"/>
</dbReference>
<organism evidence="1 2">
    <name type="scientific">Ceutorhynchus assimilis</name>
    <name type="common">cabbage seed weevil</name>
    <dbReference type="NCBI Taxonomy" id="467358"/>
    <lineage>
        <taxon>Eukaryota</taxon>
        <taxon>Metazoa</taxon>
        <taxon>Ecdysozoa</taxon>
        <taxon>Arthropoda</taxon>
        <taxon>Hexapoda</taxon>
        <taxon>Insecta</taxon>
        <taxon>Pterygota</taxon>
        <taxon>Neoptera</taxon>
        <taxon>Endopterygota</taxon>
        <taxon>Coleoptera</taxon>
        <taxon>Polyphaga</taxon>
        <taxon>Cucujiformia</taxon>
        <taxon>Curculionidae</taxon>
        <taxon>Ceutorhynchinae</taxon>
        <taxon>Ceutorhynchus</taxon>
    </lineage>
</organism>